<feature type="transmembrane region" description="Helical" evidence="7">
    <location>
        <begin position="37"/>
        <end position="60"/>
    </location>
</feature>
<feature type="transmembrane region" description="Helical" evidence="7">
    <location>
        <begin position="336"/>
        <end position="357"/>
    </location>
</feature>
<gene>
    <name evidence="11" type="ORF">AS359_00660</name>
    <name evidence="10" type="ORF">B5M06_09055</name>
</gene>
<keyword evidence="5 7" id="KW-0472">Membrane</keyword>
<dbReference type="GeneID" id="83039469"/>
<evidence type="ECO:0000259" key="8">
    <source>
        <dbReference type="Pfam" id="PF12805"/>
    </source>
</evidence>
<dbReference type="RefSeq" id="WP_054065737.1">
    <property type="nucleotide sequence ID" value="NZ_CAUCIF010000026.1"/>
</dbReference>
<proteinExistence type="inferred from homology"/>
<dbReference type="PANTHER" id="PTHR30509:SF9">
    <property type="entry name" value="MULTIDRUG RESISTANCE PROTEIN MDTO"/>
    <property type="match status" value="1"/>
</dbReference>
<feature type="domain" description="Integral membrane bound transporter" evidence="9">
    <location>
        <begin position="352"/>
        <end position="476"/>
    </location>
</feature>
<dbReference type="KEGG" id="cke:B5M06_09055"/>
<protein>
    <submittedName>
        <fullName evidence="10">FUSC family protein</fullName>
    </submittedName>
</protein>
<dbReference type="InterPro" id="IPR032692">
    <property type="entry name" value="YccS_N"/>
</dbReference>
<evidence type="ECO:0000256" key="2">
    <source>
        <dbReference type="ARBA" id="ARBA00022475"/>
    </source>
</evidence>
<evidence type="ECO:0000256" key="7">
    <source>
        <dbReference type="SAM" id="Phobius"/>
    </source>
</evidence>
<reference evidence="11 12" key="1">
    <citation type="submission" date="2015-12" db="EMBL/GenBank/DDBJ databases">
        <title>Complete genome sequence of a multi-drug resistant strain Acidovorax sp. 12322-1.</title>
        <authorList>
            <person name="Ming D."/>
            <person name="Wang M."/>
            <person name="Hu S."/>
            <person name="Zhou Y."/>
            <person name="Jiang T."/>
        </authorList>
    </citation>
    <scope>NUCLEOTIDE SEQUENCE [LARGE SCALE GENOMIC DNA]</scope>
    <source>
        <strain evidence="11 12">12322-1</strain>
    </source>
</reference>
<dbReference type="AlphaFoldDB" id="A0A0W7YVI7"/>
<evidence type="ECO:0000256" key="1">
    <source>
        <dbReference type="ARBA" id="ARBA00004651"/>
    </source>
</evidence>
<comment type="subcellular location">
    <subcellularLocation>
        <location evidence="1">Cell membrane</location>
        <topology evidence="1">Multi-pass membrane protein</topology>
    </subcellularLocation>
</comment>
<dbReference type="GO" id="GO:0005886">
    <property type="term" value="C:plasma membrane"/>
    <property type="evidence" value="ECO:0007669"/>
    <property type="project" value="UniProtKB-SubCell"/>
</dbReference>
<evidence type="ECO:0000313" key="11">
    <source>
        <dbReference type="EMBL" id="KUF39106.1"/>
    </source>
</evidence>
<dbReference type="STRING" id="225992.B5M06_09055"/>
<feature type="transmembrane region" description="Helical" evidence="7">
    <location>
        <begin position="431"/>
        <end position="449"/>
    </location>
</feature>
<name>A0A0W7YVI7_9BURK</name>
<evidence type="ECO:0000259" key="9">
    <source>
        <dbReference type="Pfam" id="PF13515"/>
    </source>
</evidence>
<accession>A0A1V0BEI3</accession>
<evidence type="ECO:0000313" key="13">
    <source>
        <dbReference type="Proteomes" id="UP000242792"/>
    </source>
</evidence>
<evidence type="ECO:0000256" key="3">
    <source>
        <dbReference type="ARBA" id="ARBA00022692"/>
    </source>
</evidence>
<feature type="transmembrane region" description="Helical" evidence="7">
    <location>
        <begin position="461"/>
        <end position="481"/>
    </location>
</feature>
<comment type="similarity">
    <text evidence="6">Belongs to the YccS/YhfK family.</text>
</comment>
<keyword evidence="3 7" id="KW-0812">Transmembrane</keyword>
<keyword evidence="12" id="KW-1185">Reference proteome</keyword>
<evidence type="ECO:0000256" key="6">
    <source>
        <dbReference type="ARBA" id="ARBA00043993"/>
    </source>
</evidence>
<feature type="transmembrane region" description="Helical" evidence="7">
    <location>
        <begin position="81"/>
        <end position="98"/>
    </location>
</feature>
<dbReference type="EMBL" id="LPXH01000037">
    <property type="protein sequence ID" value="KUF39106.1"/>
    <property type="molecule type" value="Genomic_DNA"/>
</dbReference>
<keyword evidence="2" id="KW-1003">Cell membrane</keyword>
<feature type="transmembrane region" description="Helical" evidence="7">
    <location>
        <begin position="151"/>
        <end position="171"/>
    </location>
</feature>
<reference evidence="10 13" key="2">
    <citation type="submission" date="2017-03" db="EMBL/GenBank/DDBJ databases">
        <title>Rapid Whole Genome Sequencing of Comamonas kerstersii Causing Continuous ambulatory Peritoneal Dialysis-Associated Peritonitis.</title>
        <authorList>
            <person name="Zheng B."/>
        </authorList>
    </citation>
    <scope>NUCLEOTIDE SEQUENCE [LARGE SCALE GENOMIC DNA]</scope>
    <source>
        <strain evidence="10 13">8943</strain>
    </source>
</reference>
<evidence type="ECO:0000313" key="10">
    <source>
        <dbReference type="EMBL" id="AQZ98378.1"/>
    </source>
</evidence>
<dbReference type="Proteomes" id="UP000242792">
    <property type="component" value="Chromosome"/>
</dbReference>
<organism evidence="11 12">
    <name type="scientific">Comamonas kerstersii</name>
    <dbReference type="NCBI Taxonomy" id="225992"/>
    <lineage>
        <taxon>Bacteria</taxon>
        <taxon>Pseudomonadati</taxon>
        <taxon>Pseudomonadota</taxon>
        <taxon>Betaproteobacteria</taxon>
        <taxon>Burkholderiales</taxon>
        <taxon>Comamonadaceae</taxon>
        <taxon>Comamonas</taxon>
    </lineage>
</organism>
<accession>A0A0W7YVI7</accession>
<sequence>MVNKMGDVTLHPNSWLKEMARLNPSKWNMSRSCRASLAIALPMLVGYYTHTLMYTMWISMGAMFPSIGERDAPYGFTVRKILISAPIGVSGFLMGYLNTWGLDWGWIVLIMSAVGFAMAIASSYSATISIGCLQFMVMAAVSLGNPEIGHFWMSSLLLLGGASFYLLLLYLEKWICPHHIRRDAIEQVLHALIALCQKKIEQADVESARLQFNMKYEALYTLMLQKRYQALGHNIVWDQTAEVVQNMDNLFAIIMATQNRDEIAQIQTCLQQMVQALVQDQRLEPGHPDGLAQWQALNDLTLALWGRAPVSATPQNLPQRALNLRLTLQKLSPGRATVRSALALALCTAIGYAIRWVDDVSHWYWVPMTVSIVMKPELGSIFVRAVQRTVGTAAGVVLGGLLLALVPVGPLFILIIAAIAFVLPWLAPRNYALTAFAITPLVLVLIDFLSPARSGMQYADLRLLDTLMGCAIVLLFGYLLWPRRHASELQESMAQARQAIAHYLQLVLDHRLQPESADVSEARRAAYGKLVDMRAALQKSMAEPPPAGYEAAAWFPLVACAARLCDAITVYSASASAQPDEQEWAWLQQMPQAIAGLQSLPELPAQLLDGHSPESQLIASIRKETHTRERLYEKAVAPTAAAAT</sequence>
<dbReference type="InterPro" id="IPR049453">
    <property type="entry name" value="Memb_transporter_dom"/>
</dbReference>
<dbReference type="Pfam" id="PF12805">
    <property type="entry name" value="FUSC-like"/>
    <property type="match status" value="1"/>
</dbReference>
<dbReference type="Proteomes" id="UP000053300">
    <property type="component" value="Unassembled WGS sequence"/>
</dbReference>
<dbReference type="PANTHER" id="PTHR30509">
    <property type="entry name" value="P-HYDROXYBENZOIC ACID EFFLUX PUMP SUBUNIT-RELATED"/>
    <property type="match status" value="1"/>
</dbReference>
<dbReference type="Pfam" id="PF13515">
    <property type="entry name" value="FUSC_2"/>
    <property type="match status" value="1"/>
</dbReference>
<dbReference type="OrthoDB" id="128040at2"/>
<evidence type="ECO:0000256" key="4">
    <source>
        <dbReference type="ARBA" id="ARBA00022989"/>
    </source>
</evidence>
<feature type="domain" description="Integral membrane protein YccS N-terminal" evidence="8">
    <location>
        <begin position="106"/>
        <end position="201"/>
    </location>
</feature>
<feature type="transmembrane region" description="Helical" evidence="7">
    <location>
        <begin position="104"/>
        <end position="121"/>
    </location>
</feature>
<feature type="transmembrane region" description="Helical" evidence="7">
    <location>
        <begin position="395"/>
        <end position="425"/>
    </location>
</feature>
<evidence type="ECO:0000256" key="5">
    <source>
        <dbReference type="ARBA" id="ARBA00023136"/>
    </source>
</evidence>
<keyword evidence="4 7" id="KW-1133">Transmembrane helix</keyword>
<evidence type="ECO:0000313" key="12">
    <source>
        <dbReference type="Proteomes" id="UP000053300"/>
    </source>
</evidence>
<dbReference type="EMBL" id="CP020121">
    <property type="protein sequence ID" value="AQZ98378.1"/>
    <property type="molecule type" value="Genomic_DNA"/>
</dbReference>